<dbReference type="EMBL" id="MK801723">
    <property type="protein sequence ID" value="QDF17437.1"/>
    <property type="molecule type" value="Genomic_DNA"/>
</dbReference>
<dbReference type="GO" id="GO:0016740">
    <property type="term" value="F:transferase activity"/>
    <property type="evidence" value="ECO:0007669"/>
    <property type="project" value="UniProtKB-KW"/>
</dbReference>
<dbReference type="GO" id="GO:0075713">
    <property type="term" value="P:establishment of integrated proviral latency"/>
    <property type="evidence" value="ECO:0007669"/>
    <property type="project" value="UniProtKB-KW"/>
</dbReference>
<dbReference type="SUPFAM" id="SSF56349">
    <property type="entry name" value="DNA breaking-rejoining enzymes"/>
    <property type="match status" value="1"/>
</dbReference>
<accession>A0A4Y6EH58</accession>
<dbReference type="GO" id="GO:0003677">
    <property type="term" value="F:DNA binding"/>
    <property type="evidence" value="ECO:0007669"/>
    <property type="project" value="UniProtKB-UniRule"/>
</dbReference>
<keyword evidence="8" id="KW-1179">Viral genome integration</keyword>
<keyword evidence="7" id="KW-0233">DNA recombination</keyword>
<evidence type="ECO:0000256" key="4">
    <source>
        <dbReference type="ARBA" id="ARBA00022801"/>
    </source>
</evidence>
<dbReference type="KEGG" id="vg:77950904"/>
<keyword evidence="4" id="KW-0378">Hydrolase</keyword>
<dbReference type="GO" id="GO:0015074">
    <property type="term" value="P:DNA integration"/>
    <property type="evidence" value="ECO:0007669"/>
    <property type="project" value="UniProtKB-KW"/>
</dbReference>
<dbReference type="PROSITE" id="PS51900">
    <property type="entry name" value="CB"/>
    <property type="match status" value="1"/>
</dbReference>
<reference evidence="12 13" key="1">
    <citation type="submission" date="2019-04" db="EMBL/GenBank/DDBJ databases">
        <authorList>
            <person name="Alwine J.A."/>
            <person name="Grubb S.R."/>
            <person name="Haszto C.S."/>
            <person name="Molleti L.S."/>
            <person name="Simms M.O."/>
            <person name="Butela K.A."/>
            <person name="Garlena R.A."/>
            <person name="Russell D.A."/>
            <person name="Pope W.H."/>
            <person name="Jacobs-Sera D."/>
            <person name="Hatfull G.F."/>
        </authorList>
    </citation>
    <scope>NUCLEOTIDE SEQUENCE [LARGE SCALE GENOMIC DNA]</scope>
</reference>
<sequence>MVRIITGGWDDWLSAFDAELTVAAMSAGGRRLRVYHVRRFANDHAEVSPANVTREQIIEWLSGHDWAPETRRSYRASLRRFYAWARSTGRMGHDPTVTLPAIRPPRALPRPAPAEAIAAGIAEADERTRLIIDLIASTGIRRCECAAIHSRDVVRDLCGWSLRVRGKGGHDRIVPVPAHLASAIRAAGGFLFPGQINGHLSARRVGELVSAAMPEGWTAHTIRHAYATAAYAASHDLRAVQELLGHAKPETTAIYTKVDTTRLREVAGRVWAA</sequence>
<dbReference type="InterPro" id="IPR044068">
    <property type="entry name" value="CB"/>
</dbReference>
<protein>
    <recommendedName>
        <fullName evidence="2">Integrase</fullName>
    </recommendedName>
</protein>
<dbReference type="InterPro" id="IPR002104">
    <property type="entry name" value="Integrase_catalytic"/>
</dbReference>
<dbReference type="InterPro" id="IPR050090">
    <property type="entry name" value="Tyrosine_recombinase_XerCD"/>
</dbReference>
<evidence type="ECO:0000256" key="8">
    <source>
        <dbReference type="ARBA" id="ARBA00023195"/>
    </source>
</evidence>
<evidence type="ECO:0000256" key="9">
    <source>
        <dbReference type="PROSITE-ProRule" id="PRU01248"/>
    </source>
</evidence>
<evidence type="ECO:0000256" key="2">
    <source>
        <dbReference type="ARBA" id="ARBA00016082"/>
    </source>
</evidence>
<dbReference type="Proteomes" id="UP000318668">
    <property type="component" value="Segment"/>
</dbReference>
<gene>
    <name evidence="12" type="primary">19</name>
    <name evidence="12" type="ORF">SEA_COEUR_19</name>
</gene>
<keyword evidence="13" id="KW-1185">Reference proteome</keyword>
<keyword evidence="6 9" id="KW-0238">DNA-binding</keyword>
<dbReference type="Pfam" id="PF00589">
    <property type="entry name" value="Phage_integrase"/>
    <property type="match status" value="1"/>
</dbReference>
<evidence type="ECO:0000256" key="1">
    <source>
        <dbReference type="ARBA" id="ARBA00008857"/>
    </source>
</evidence>
<proteinExistence type="inferred from homology"/>
<evidence type="ECO:0000259" key="11">
    <source>
        <dbReference type="PROSITE" id="PS51900"/>
    </source>
</evidence>
<dbReference type="GO" id="GO:0016787">
    <property type="term" value="F:hydrolase activity"/>
    <property type="evidence" value="ECO:0007669"/>
    <property type="project" value="UniProtKB-KW"/>
</dbReference>
<dbReference type="InterPro" id="IPR013762">
    <property type="entry name" value="Integrase-like_cat_sf"/>
</dbReference>
<feature type="domain" description="Tyr recombinase" evidence="10">
    <location>
        <begin position="107"/>
        <end position="268"/>
    </location>
</feature>
<evidence type="ECO:0000256" key="3">
    <source>
        <dbReference type="ARBA" id="ARBA00022679"/>
    </source>
</evidence>
<organism evidence="12 13">
    <name type="scientific">Gordonia phage Coeur</name>
    <dbReference type="NCBI Taxonomy" id="2571246"/>
    <lineage>
        <taxon>Viruses</taxon>
        <taxon>Duplodnaviria</taxon>
        <taxon>Heunggongvirae</taxon>
        <taxon>Uroviricota</taxon>
        <taxon>Caudoviricetes</taxon>
        <taxon>Coeurvirus</taxon>
        <taxon>Coeurvirus coeur</taxon>
    </lineage>
</organism>
<feature type="domain" description="Core-binding (CB)" evidence="11">
    <location>
        <begin position="7"/>
        <end position="86"/>
    </location>
</feature>
<name>A0A4Y6EH58_9CAUD</name>
<keyword evidence="8" id="KW-1160">Virus entry into host cell</keyword>
<dbReference type="InterPro" id="IPR011010">
    <property type="entry name" value="DNA_brk_join_enz"/>
</dbReference>
<dbReference type="PANTHER" id="PTHR30349:SF64">
    <property type="entry name" value="PROPHAGE INTEGRASE INTD-RELATED"/>
    <property type="match status" value="1"/>
</dbReference>
<dbReference type="Gene3D" id="1.10.443.10">
    <property type="entry name" value="Intergrase catalytic core"/>
    <property type="match status" value="1"/>
</dbReference>
<keyword evidence="3" id="KW-0808">Transferase</keyword>
<dbReference type="RefSeq" id="YP_010674590.1">
    <property type="nucleotide sequence ID" value="NC_070994.1"/>
</dbReference>
<evidence type="ECO:0000313" key="13">
    <source>
        <dbReference type="Proteomes" id="UP000318668"/>
    </source>
</evidence>
<evidence type="ECO:0000256" key="7">
    <source>
        <dbReference type="ARBA" id="ARBA00023172"/>
    </source>
</evidence>
<dbReference type="GO" id="GO:0006310">
    <property type="term" value="P:DNA recombination"/>
    <property type="evidence" value="ECO:0007669"/>
    <property type="project" value="UniProtKB-KW"/>
</dbReference>
<dbReference type="PANTHER" id="PTHR30349">
    <property type="entry name" value="PHAGE INTEGRASE-RELATED"/>
    <property type="match status" value="1"/>
</dbReference>
<keyword evidence="5" id="KW-0229">DNA integration</keyword>
<dbReference type="GO" id="GO:0044826">
    <property type="term" value="P:viral genome integration into host DNA"/>
    <property type="evidence" value="ECO:0007669"/>
    <property type="project" value="UniProtKB-KW"/>
</dbReference>
<dbReference type="GeneID" id="77950904"/>
<comment type="similarity">
    <text evidence="1">Belongs to the 'phage' integrase family.</text>
</comment>
<evidence type="ECO:0000256" key="5">
    <source>
        <dbReference type="ARBA" id="ARBA00022908"/>
    </source>
</evidence>
<evidence type="ECO:0000313" key="12">
    <source>
        <dbReference type="EMBL" id="QDF17437.1"/>
    </source>
</evidence>
<dbReference type="PROSITE" id="PS51898">
    <property type="entry name" value="TYR_RECOMBINASE"/>
    <property type="match status" value="1"/>
</dbReference>
<evidence type="ECO:0000256" key="6">
    <source>
        <dbReference type="ARBA" id="ARBA00023125"/>
    </source>
</evidence>
<evidence type="ECO:0000259" key="10">
    <source>
        <dbReference type="PROSITE" id="PS51898"/>
    </source>
</evidence>